<evidence type="ECO:0000313" key="2">
    <source>
        <dbReference type="Proteomes" id="UP000646749"/>
    </source>
</evidence>
<dbReference type="EMBL" id="BONW01000021">
    <property type="protein sequence ID" value="GIG89420.1"/>
    <property type="molecule type" value="Genomic_DNA"/>
</dbReference>
<protein>
    <recommendedName>
        <fullName evidence="3">DUF4185 domain-containing protein</fullName>
    </recommendedName>
</protein>
<gene>
    <name evidence="1" type="ORF">Pen02_43560</name>
</gene>
<dbReference type="Proteomes" id="UP000646749">
    <property type="component" value="Unassembled WGS sequence"/>
</dbReference>
<proteinExistence type="predicted"/>
<name>A0ABQ4E400_9ACTN</name>
<reference evidence="1 2" key="1">
    <citation type="submission" date="2021-01" db="EMBL/GenBank/DDBJ databases">
        <title>Whole genome shotgun sequence of Plantactinospora endophytica NBRC 110450.</title>
        <authorList>
            <person name="Komaki H."/>
            <person name="Tamura T."/>
        </authorList>
    </citation>
    <scope>NUCLEOTIDE SEQUENCE [LARGE SCALE GENOMIC DNA]</scope>
    <source>
        <strain evidence="1 2">NBRC 110450</strain>
    </source>
</reference>
<accession>A0ABQ4E400</accession>
<dbReference type="RefSeq" id="WP_203867906.1">
    <property type="nucleotide sequence ID" value="NZ_BONW01000021.1"/>
</dbReference>
<keyword evidence="2" id="KW-1185">Reference proteome</keyword>
<sequence>MTCLPQTVELAVAGNEASDLLPVHAPEVLAAYGARRAFWTVLDEGPVEHCLALLVERYDGGWSTVHLPMDAGAENGRTGDGEALARHDGWIYVFGSHFGSKRGPLRPRRAFVARFREAEAAGPLPRLHVVRNQFRLHRAVNDALVAAGIGVLPAGEQVRHLFIAATRDRGTARAKSWAGRLAEDDLPVNVEAAAFTPAGTVLLGLRFPVTGRGEPILVELADLAGMFDRRSWPRVVGAYALTGVTRPGELTGFRALSARYDGGFDAVVGSIDALGKRSVLLDDHPTGGDVTSRHVRFGWPADAVAGSTVAGSFARSTVAGSVAGSAVAGSTVPGELVADLAPLHNVEGLTELDGARYYVTDEDHRVALLIAAGG</sequence>
<evidence type="ECO:0000313" key="1">
    <source>
        <dbReference type="EMBL" id="GIG89420.1"/>
    </source>
</evidence>
<evidence type="ECO:0008006" key="3">
    <source>
        <dbReference type="Google" id="ProtNLM"/>
    </source>
</evidence>
<comment type="caution">
    <text evidence="1">The sequence shown here is derived from an EMBL/GenBank/DDBJ whole genome shotgun (WGS) entry which is preliminary data.</text>
</comment>
<organism evidence="1 2">
    <name type="scientific">Plantactinospora endophytica</name>
    <dbReference type="NCBI Taxonomy" id="673535"/>
    <lineage>
        <taxon>Bacteria</taxon>
        <taxon>Bacillati</taxon>
        <taxon>Actinomycetota</taxon>
        <taxon>Actinomycetes</taxon>
        <taxon>Micromonosporales</taxon>
        <taxon>Micromonosporaceae</taxon>
        <taxon>Plantactinospora</taxon>
    </lineage>
</organism>